<dbReference type="Pfam" id="PF13786">
    <property type="entry name" value="DUF4179"/>
    <property type="match status" value="1"/>
</dbReference>
<evidence type="ECO:0000259" key="2">
    <source>
        <dbReference type="Pfam" id="PF13786"/>
    </source>
</evidence>
<dbReference type="EMBL" id="JBHRRZ010000040">
    <property type="protein sequence ID" value="MFC2949989.1"/>
    <property type="molecule type" value="Genomic_DNA"/>
</dbReference>
<dbReference type="Gene3D" id="2.60.40.1630">
    <property type="entry name" value="bacillus anthracis domain"/>
    <property type="match status" value="1"/>
</dbReference>
<keyword evidence="1" id="KW-1133">Transmembrane helix</keyword>
<gene>
    <name evidence="4" type="ORF">ACFODW_16835</name>
</gene>
<keyword evidence="1" id="KW-0472">Membrane</keyword>
<feature type="transmembrane region" description="Helical" evidence="1">
    <location>
        <begin position="48"/>
        <end position="68"/>
    </location>
</feature>
<evidence type="ECO:0000259" key="3">
    <source>
        <dbReference type="Pfam" id="PF18705"/>
    </source>
</evidence>
<keyword evidence="5" id="KW-1185">Reference proteome</keyword>
<evidence type="ECO:0000313" key="5">
    <source>
        <dbReference type="Proteomes" id="UP001595387"/>
    </source>
</evidence>
<dbReference type="InterPro" id="IPR040680">
    <property type="entry name" value="DUF5643"/>
</dbReference>
<feature type="domain" description="DUF4179" evidence="2">
    <location>
        <begin position="45"/>
        <end position="131"/>
    </location>
</feature>
<proteinExistence type="predicted"/>
<accession>A0ABV7AA66</accession>
<dbReference type="RefSeq" id="WP_390307966.1">
    <property type="nucleotide sequence ID" value="NZ_JBHRRZ010000040.1"/>
</dbReference>
<organism evidence="4 5">
    <name type="scientific">Virgibacillus sediminis</name>
    <dbReference type="NCBI Taxonomy" id="202260"/>
    <lineage>
        <taxon>Bacteria</taxon>
        <taxon>Bacillati</taxon>
        <taxon>Bacillota</taxon>
        <taxon>Bacilli</taxon>
        <taxon>Bacillales</taxon>
        <taxon>Bacillaceae</taxon>
        <taxon>Virgibacillus</taxon>
    </lineage>
</organism>
<comment type="caution">
    <text evidence="4">The sequence shown here is derived from an EMBL/GenBank/DDBJ whole genome shotgun (WGS) entry which is preliminary data.</text>
</comment>
<dbReference type="InterPro" id="IPR025436">
    <property type="entry name" value="DUF4179"/>
</dbReference>
<protein>
    <submittedName>
        <fullName evidence="4">DUF4179 domain-containing protein</fullName>
    </submittedName>
</protein>
<dbReference type="Proteomes" id="UP001595387">
    <property type="component" value="Unassembled WGS sequence"/>
</dbReference>
<dbReference type="Pfam" id="PF18705">
    <property type="entry name" value="DUF5643"/>
    <property type="match status" value="1"/>
</dbReference>
<evidence type="ECO:0000256" key="1">
    <source>
        <dbReference type="SAM" id="Phobius"/>
    </source>
</evidence>
<name>A0ABV7AA66_9BACI</name>
<reference evidence="5" key="1">
    <citation type="journal article" date="2019" name="Int. J. Syst. Evol. Microbiol.">
        <title>The Global Catalogue of Microorganisms (GCM) 10K type strain sequencing project: providing services to taxonomists for standard genome sequencing and annotation.</title>
        <authorList>
            <consortium name="The Broad Institute Genomics Platform"/>
            <consortium name="The Broad Institute Genome Sequencing Center for Infectious Disease"/>
            <person name="Wu L."/>
            <person name="Ma J."/>
        </authorList>
    </citation>
    <scope>NUCLEOTIDE SEQUENCE [LARGE SCALE GENOMIC DNA]</scope>
    <source>
        <strain evidence="5">KCTC 13193</strain>
    </source>
</reference>
<sequence>MKEKLFKENYEEIEVPKDDVYKAIRNGIQKANDCNLKQGKIVSRTRKFIISSAAAVTLLSSSFIVPSASHVMADVPLVGKLYSNFNDLVGRELASQQLITQLNEKASSEGINVMITSSYYDGAVLGVTFDVTGDVKEDQNGQLSGLYEIFNGDETISESHEIVYMQQTDNGYTGQIQLHYPEDQLPADTTFPLEFFKIGEKEGVWKFDVPIKQLPHEVLNVDKESDNQDGNIRVHFDSIIAGRASTAINYTATFPATGKNNQVRLEAYDDQGNRVNISMDGIDLEKTQVNNQVIVKGRSIIPHELKGETSYIKIHPKVALTGKDPNNPLELKSIKINLNK</sequence>
<evidence type="ECO:0000313" key="4">
    <source>
        <dbReference type="EMBL" id="MFC2949989.1"/>
    </source>
</evidence>
<keyword evidence="1" id="KW-0812">Transmembrane</keyword>
<feature type="domain" description="DUF5643" evidence="3">
    <location>
        <begin position="217"/>
        <end position="337"/>
    </location>
</feature>